<evidence type="ECO:0000313" key="1">
    <source>
        <dbReference type="EMBL" id="MFC3766138.1"/>
    </source>
</evidence>
<accession>A0ABV7YMN6</accession>
<proteinExistence type="predicted"/>
<dbReference type="Proteomes" id="UP001595699">
    <property type="component" value="Unassembled WGS sequence"/>
</dbReference>
<dbReference type="RefSeq" id="WP_239554072.1">
    <property type="nucleotide sequence ID" value="NZ_JAFBCM010000001.1"/>
</dbReference>
<protein>
    <submittedName>
        <fullName evidence="1">Uncharacterized protein</fullName>
    </submittedName>
</protein>
<gene>
    <name evidence="1" type="ORF">ACFOUW_35280</name>
</gene>
<name>A0ABV7YMN6_9ACTN</name>
<reference evidence="2" key="1">
    <citation type="journal article" date="2019" name="Int. J. Syst. Evol. Microbiol.">
        <title>The Global Catalogue of Microorganisms (GCM) 10K type strain sequencing project: providing services to taxonomists for standard genome sequencing and annotation.</title>
        <authorList>
            <consortium name="The Broad Institute Genomics Platform"/>
            <consortium name="The Broad Institute Genome Sequencing Center for Infectious Disease"/>
            <person name="Wu L."/>
            <person name="Ma J."/>
        </authorList>
    </citation>
    <scope>NUCLEOTIDE SEQUENCE [LARGE SCALE GENOMIC DNA]</scope>
    <source>
        <strain evidence="2">CGMCC 4.7241</strain>
    </source>
</reference>
<evidence type="ECO:0000313" key="2">
    <source>
        <dbReference type="Proteomes" id="UP001595699"/>
    </source>
</evidence>
<comment type="caution">
    <text evidence="1">The sequence shown here is derived from an EMBL/GenBank/DDBJ whole genome shotgun (WGS) entry which is preliminary data.</text>
</comment>
<organism evidence="1 2">
    <name type="scientific">Tenggerimyces flavus</name>
    <dbReference type="NCBI Taxonomy" id="1708749"/>
    <lineage>
        <taxon>Bacteria</taxon>
        <taxon>Bacillati</taxon>
        <taxon>Actinomycetota</taxon>
        <taxon>Actinomycetes</taxon>
        <taxon>Propionibacteriales</taxon>
        <taxon>Nocardioidaceae</taxon>
        <taxon>Tenggerimyces</taxon>
    </lineage>
</organism>
<keyword evidence="2" id="KW-1185">Reference proteome</keyword>
<dbReference type="EMBL" id="JBHRZH010000049">
    <property type="protein sequence ID" value="MFC3766138.1"/>
    <property type="molecule type" value="Genomic_DNA"/>
</dbReference>
<sequence>MQSYAAGRAISYDCHTASGDGTKPTDASCTARIARATEINASSERTESDNGG</sequence>